<accession>G0NQ31</accession>
<dbReference type="AlphaFoldDB" id="G0NQ31"/>
<comment type="similarity">
    <text evidence="1">Belongs to the villin/gelsolin family.</text>
</comment>
<dbReference type="InterPro" id="IPR029006">
    <property type="entry name" value="ADF-H/Gelsolin-like_dom_sf"/>
</dbReference>
<protein>
    <recommendedName>
        <fullName evidence="3">HP domain-containing protein</fullName>
    </recommendedName>
</protein>
<dbReference type="Proteomes" id="UP000008068">
    <property type="component" value="Unassembled WGS sequence"/>
</dbReference>
<evidence type="ECO:0000313" key="4">
    <source>
        <dbReference type="EMBL" id="EGT35433.1"/>
    </source>
</evidence>
<feature type="domain" description="HP" evidence="3">
    <location>
        <begin position="848"/>
        <end position="912"/>
    </location>
</feature>
<dbReference type="FunCoup" id="G0NQ31">
    <property type="interactions" value="66"/>
</dbReference>
<proteinExistence type="inferred from homology"/>
<dbReference type="GO" id="GO:0008154">
    <property type="term" value="P:actin polymerization or depolymerization"/>
    <property type="evidence" value="ECO:0007669"/>
    <property type="project" value="TreeGrafter"/>
</dbReference>
<dbReference type="Pfam" id="PF00626">
    <property type="entry name" value="Gelsolin"/>
    <property type="match status" value="1"/>
</dbReference>
<name>G0NQ31_CAEBE</name>
<evidence type="ECO:0000259" key="3">
    <source>
        <dbReference type="PROSITE" id="PS51089"/>
    </source>
</evidence>
<dbReference type="InParanoid" id="G0NQ31"/>
<dbReference type="GO" id="GO:0051016">
    <property type="term" value="P:barbed-end actin filament capping"/>
    <property type="evidence" value="ECO:0007669"/>
    <property type="project" value="TreeGrafter"/>
</dbReference>
<dbReference type="SMART" id="SM00262">
    <property type="entry name" value="GEL"/>
    <property type="match status" value="1"/>
</dbReference>
<evidence type="ECO:0000256" key="1">
    <source>
        <dbReference type="ARBA" id="ARBA00008418"/>
    </source>
</evidence>
<dbReference type="GO" id="GO:0015629">
    <property type="term" value="C:actin cytoskeleton"/>
    <property type="evidence" value="ECO:0007669"/>
    <property type="project" value="TreeGrafter"/>
</dbReference>
<organism evidence="5">
    <name type="scientific">Caenorhabditis brenneri</name>
    <name type="common">Nematode worm</name>
    <dbReference type="NCBI Taxonomy" id="135651"/>
    <lineage>
        <taxon>Eukaryota</taxon>
        <taxon>Metazoa</taxon>
        <taxon>Ecdysozoa</taxon>
        <taxon>Nematoda</taxon>
        <taxon>Chromadorea</taxon>
        <taxon>Rhabditida</taxon>
        <taxon>Rhabditina</taxon>
        <taxon>Rhabditomorpha</taxon>
        <taxon>Rhabditoidea</taxon>
        <taxon>Rhabditidae</taxon>
        <taxon>Peloderinae</taxon>
        <taxon>Caenorhabditis</taxon>
    </lineage>
</organism>
<dbReference type="Gene3D" id="3.40.20.10">
    <property type="entry name" value="Severin"/>
    <property type="match status" value="4"/>
</dbReference>
<dbReference type="SMART" id="SM00153">
    <property type="entry name" value="VHP"/>
    <property type="match status" value="1"/>
</dbReference>
<sequence length="912" mass="104888">MIAQLQKSLQRSSTYEKKNAEVALAEISLKDRLASLTNSAEQWKTRPRRQSPPVLERRKSSNVLQELPIFQQAQVPTRPKSFSAHEKPCDITSGLTKFFGNNQKQTRVESERLLDGSEIDLDAITSKARPTLTSVSRPRAPNRKRTVKSENIDDRTRLAAVRINEEDFVVAEEEPEKLETQAQAIAALKGAKQLLKSPTKTSTYPEVMLIQVRGTKNVDVRLVAPAMSSIHEHACFVLVHEKNLMKYEGSMSNILERTKASQLCIEILGKADLNCAAESVVTVTEDKKSKLSKLLYYSENSASYSNNSCQTTLEPYETLVSKLNLVLRIADDRNAETCSRRERLSYNIMQPSEVLIFDFGSEIYVWSGRYSSKVSTAYAIEYAKQLMKKSVKNGKSLLGDSESFDTDGRPEWTLFRKIHQGVLVNIFLYFAFNLNLISFFQDTLFKAKFTDWPETQEVLTTCKPKPLFLKNKQEVKTYEDVKTVNQDDDVDGLVKRMLEEDEMDPILVLEDQEIDRKMHDVISEDRSLWILKGEVLQEIDFTNHFDARRCYVFRWQYRIQKSGVRRIKSGKEEERETGRSRIAFFYWLGENTTPKHHGLCALRIKEIDRDNSPRIRVVDGNEPALFLALFDGKFIVSSDVASMEHPRCYAVIGSNARETSLREVCPESKFRSHAAYIETSKAGPKVICGANCTPEQVHFVLAHAEHFQQKVGSSKKAEVEVEGDNLARGWINSTGRKRSMRVWRIFENESEQTYYLSGHKDCAFTFSQLVLTETILIDVGEALWLWSPEVVTTFSLKVADRYWRNRKGSAKVVYKGAEPEQFKALFMKWEDFEVETVLESREVKELLQERCRTFSLQELKERSNLPAGMDMRRLESYLTDEDFLKAFGMKRTDFYDQKPWKQNEARKRVGLF</sequence>
<dbReference type="PROSITE" id="PS51089">
    <property type="entry name" value="HP"/>
    <property type="match status" value="1"/>
</dbReference>
<dbReference type="InterPro" id="IPR007123">
    <property type="entry name" value="Gelsolin-like_dom"/>
</dbReference>
<dbReference type="GO" id="GO:0051014">
    <property type="term" value="P:actin filament severing"/>
    <property type="evidence" value="ECO:0007669"/>
    <property type="project" value="TreeGrafter"/>
</dbReference>
<evidence type="ECO:0000313" key="5">
    <source>
        <dbReference type="Proteomes" id="UP000008068"/>
    </source>
</evidence>
<dbReference type="SUPFAM" id="SSF47050">
    <property type="entry name" value="VHP, Villin headpiece domain"/>
    <property type="match status" value="1"/>
</dbReference>
<dbReference type="InterPro" id="IPR036886">
    <property type="entry name" value="Villin_headpiece_dom_sf"/>
</dbReference>
<dbReference type="EMBL" id="GL379922">
    <property type="protein sequence ID" value="EGT35433.1"/>
    <property type="molecule type" value="Genomic_DNA"/>
</dbReference>
<keyword evidence="5" id="KW-1185">Reference proteome</keyword>
<feature type="region of interest" description="Disordered" evidence="2">
    <location>
        <begin position="38"/>
        <end position="62"/>
    </location>
</feature>
<dbReference type="Pfam" id="PF02209">
    <property type="entry name" value="VHP"/>
    <property type="match status" value="1"/>
</dbReference>
<reference evidence="5" key="1">
    <citation type="submission" date="2011-07" db="EMBL/GenBank/DDBJ databases">
        <authorList>
            <consortium name="Caenorhabditis brenneri Sequencing and Analysis Consortium"/>
            <person name="Wilson R.K."/>
        </authorList>
    </citation>
    <scope>NUCLEOTIDE SEQUENCE [LARGE SCALE GENOMIC DNA]</scope>
    <source>
        <strain evidence="5">PB2801</strain>
    </source>
</reference>
<dbReference type="PANTHER" id="PTHR11977">
    <property type="entry name" value="VILLIN"/>
    <property type="match status" value="1"/>
</dbReference>
<dbReference type="InterPro" id="IPR003128">
    <property type="entry name" value="Villin_headpiece"/>
</dbReference>
<dbReference type="Gene3D" id="1.10.950.10">
    <property type="entry name" value="Villin headpiece domain"/>
    <property type="match status" value="1"/>
</dbReference>
<dbReference type="OrthoDB" id="28894at2759"/>
<dbReference type="GO" id="GO:0005737">
    <property type="term" value="C:cytoplasm"/>
    <property type="evidence" value="ECO:0007669"/>
    <property type="project" value="TreeGrafter"/>
</dbReference>
<dbReference type="STRING" id="135651.G0NQ31"/>
<dbReference type="HOGENOM" id="CLU_319391_0_0_1"/>
<dbReference type="eggNOG" id="KOG0445">
    <property type="taxonomic scope" value="Eukaryota"/>
</dbReference>
<evidence type="ECO:0000256" key="2">
    <source>
        <dbReference type="SAM" id="MobiDB-lite"/>
    </source>
</evidence>
<dbReference type="InterPro" id="IPR007122">
    <property type="entry name" value="Villin/Gelsolin"/>
</dbReference>
<dbReference type="GO" id="GO:0051015">
    <property type="term" value="F:actin filament binding"/>
    <property type="evidence" value="ECO:0007669"/>
    <property type="project" value="InterPro"/>
</dbReference>
<dbReference type="PANTHER" id="PTHR11977:SF45">
    <property type="entry name" value="SUPERVILLIN"/>
    <property type="match status" value="1"/>
</dbReference>
<dbReference type="GO" id="GO:0005546">
    <property type="term" value="F:phosphatidylinositol-4,5-bisphosphate binding"/>
    <property type="evidence" value="ECO:0007669"/>
    <property type="project" value="TreeGrafter"/>
</dbReference>
<dbReference type="SUPFAM" id="SSF55753">
    <property type="entry name" value="Actin depolymerizing proteins"/>
    <property type="match status" value="3"/>
</dbReference>
<gene>
    <name evidence="4" type="ORF">CAEBREN_31700</name>
</gene>